<keyword evidence="7" id="KW-0812">Transmembrane</keyword>
<dbReference type="SUPFAM" id="SSF50630">
    <property type="entry name" value="Acid proteases"/>
    <property type="match status" value="1"/>
</dbReference>
<dbReference type="PANTHER" id="PTHR13683:SF875">
    <property type="entry name" value="EUKARYOTIC ASPARTYL PROTEASE FAMILY PROTEIN"/>
    <property type="match status" value="1"/>
</dbReference>
<feature type="active site" evidence="6">
    <location>
        <position position="350"/>
    </location>
</feature>
<keyword evidence="5" id="KW-0325">Glycoprotein</keyword>
<dbReference type="GO" id="GO:0004190">
    <property type="term" value="F:aspartic-type endopeptidase activity"/>
    <property type="evidence" value="ECO:0007669"/>
    <property type="project" value="UniProtKB-KW"/>
</dbReference>
<keyword evidence="7" id="KW-1133">Transmembrane helix</keyword>
<sequence>MLLSSVARVRSGVLLFVLVFASAAAPYSCQGRRGTEAVGGRGGFPAVLELERSIPSGADLDILRSHDEIRHRSLLQRKVSQRKKLLMQQKDTTGVVNFPIDGSSDPYSVGLYFTRVKLGNPPKEFYVQIDTGSDILWVSCVPCSGCPNTSALNIKLEFFDPKKSNSAKLIDCTDDRCTSDLQPSIAGCIASTFDSWCGYSFKYGDGSGTSGYYVSDAIYFQTVSANQVAGSISANVIFGCSNLQSGGLTNPDIAVDGIFGFGQHELSMISQLSSLGVAPKAFSHCLKGAGSGGGILVLGEVVDLGIVYTPLVQDQPHYSLNLKSIAVKGQVLPIDPSVFSTSSSQGTIIDSGTTLAYLVEEAYDPLINAIINIVSKFVQSFISKGHQCFIVAGRVDAIFPLVTLNFEEGASLILKPTDYLVQQVSIGNDIIWCMGWQKNVDFDITILGDIVLKDKVFVYDLAQQRIGWVNHDCSLPVNVSQSDKNDILNNNGLFSIGCSLQTALPHLMYFFITCQVFLFSFFQM</sequence>
<evidence type="ECO:0000256" key="6">
    <source>
        <dbReference type="PIRSR" id="PIRSR601461-1"/>
    </source>
</evidence>
<feature type="chain" id="PRO_5005527442" evidence="8">
    <location>
        <begin position="32"/>
        <end position="524"/>
    </location>
</feature>
<keyword evidence="2 10" id="KW-0645">Protease</keyword>
<reference evidence="11" key="1">
    <citation type="journal article" date="2016" name="Nature">
        <title>The genome of the seagrass Zostera marina reveals angiosperm adaptation to the sea.</title>
        <authorList>
            <person name="Olsen J.L."/>
            <person name="Rouze P."/>
            <person name="Verhelst B."/>
            <person name="Lin Y.-C."/>
            <person name="Bayer T."/>
            <person name="Collen J."/>
            <person name="Dattolo E."/>
            <person name="De Paoli E."/>
            <person name="Dittami S."/>
            <person name="Maumus F."/>
            <person name="Michel G."/>
            <person name="Kersting A."/>
            <person name="Lauritano C."/>
            <person name="Lohaus R."/>
            <person name="Toepel M."/>
            <person name="Tonon T."/>
            <person name="Vanneste K."/>
            <person name="Amirebrahimi M."/>
            <person name="Brakel J."/>
            <person name="Bostroem C."/>
            <person name="Chovatia M."/>
            <person name="Grimwood J."/>
            <person name="Jenkins J.W."/>
            <person name="Jueterbock A."/>
            <person name="Mraz A."/>
            <person name="Stam W.T."/>
            <person name="Tice H."/>
            <person name="Bornberg-Bauer E."/>
            <person name="Green P.J."/>
            <person name="Pearson G.A."/>
            <person name="Procaccini G."/>
            <person name="Duarte C.M."/>
            <person name="Schmutz J."/>
            <person name="Reusch T.B.H."/>
            <person name="Van de Peer Y."/>
        </authorList>
    </citation>
    <scope>NUCLEOTIDE SEQUENCE [LARGE SCALE GENOMIC DNA]</scope>
    <source>
        <strain evidence="11">cv. Finnish</strain>
    </source>
</reference>
<feature type="transmembrane region" description="Helical" evidence="7">
    <location>
        <begin position="503"/>
        <end position="522"/>
    </location>
</feature>
<dbReference type="InterPro" id="IPR032799">
    <property type="entry name" value="TAXi_C"/>
</dbReference>
<gene>
    <name evidence="10" type="ORF">ZOSMA_54G00680</name>
</gene>
<dbReference type="InterPro" id="IPR001461">
    <property type="entry name" value="Aspartic_peptidase_A1"/>
</dbReference>
<keyword evidence="11" id="KW-1185">Reference proteome</keyword>
<evidence type="ECO:0000256" key="4">
    <source>
        <dbReference type="ARBA" id="ARBA00022801"/>
    </source>
</evidence>
<evidence type="ECO:0000256" key="1">
    <source>
        <dbReference type="ARBA" id="ARBA00007447"/>
    </source>
</evidence>
<keyword evidence="4" id="KW-0378">Hydrolase</keyword>
<dbReference type="STRING" id="29655.A0A0K9NYT7"/>
<dbReference type="InterPro" id="IPR034161">
    <property type="entry name" value="Pepsin-like_plant"/>
</dbReference>
<feature type="signal peptide" evidence="8">
    <location>
        <begin position="1"/>
        <end position="31"/>
    </location>
</feature>
<comment type="similarity">
    <text evidence="1">Belongs to the peptidase A1 family.</text>
</comment>
<evidence type="ECO:0000256" key="8">
    <source>
        <dbReference type="SAM" id="SignalP"/>
    </source>
</evidence>
<feature type="domain" description="Peptidase A1" evidence="9">
    <location>
        <begin position="112"/>
        <end position="469"/>
    </location>
</feature>
<evidence type="ECO:0000256" key="5">
    <source>
        <dbReference type="ARBA" id="ARBA00023180"/>
    </source>
</evidence>
<keyword evidence="8" id="KW-0732">Signal</keyword>
<dbReference type="Gene3D" id="2.40.70.10">
    <property type="entry name" value="Acid Proteases"/>
    <property type="match status" value="2"/>
</dbReference>
<dbReference type="PROSITE" id="PS51767">
    <property type="entry name" value="PEPTIDASE_A1"/>
    <property type="match status" value="1"/>
</dbReference>
<dbReference type="OMA" id="DYDCSAD"/>
<dbReference type="Pfam" id="PF14541">
    <property type="entry name" value="TAXi_C"/>
    <property type="match status" value="1"/>
</dbReference>
<proteinExistence type="inferred from homology"/>
<evidence type="ECO:0000313" key="11">
    <source>
        <dbReference type="Proteomes" id="UP000036987"/>
    </source>
</evidence>
<accession>A0A0K9NYT7</accession>
<dbReference type="OrthoDB" id="2747330at2759"/>
<dbReference type="Pfam" id="PF14543">
    <property type="entry name" value="TAXi_N"/>
    <property type="match status" value="1"/>
</dbReference>
<dbReference type="PRINTS" id="PR00792">
    <property type="entry name" value="PEPSIN"/>
</dbReference>
<keyword evidence="7" id="KW-0472">Membrane</keyword>
<evidence type="ECO:0000259" key="9">
    <source>
        <dbReference type="PROSITE" id="PS51767"/>
    </source>
</evidence>
<dbReference type="AlphaFoldDB" id="A0A0K9NYT7"/>
<comment type="caution">
    <text evidence="10">The sequence shown here is derived from an EMBL/GenBank/DDBJ whole genome shotgun (WGS) entry which is preliminary data.</text>
</comment>
<protein>
    <submittedName>
        <fullName evidence="10">Eukaryotic aspartyl protease family protein</fullName>
    </submittedName>
</protein>
<dbReference type="InterPro" id="IPR032861">
    <property type="entry name" value="TAXi_N"/>
</dbReference>
<dbReference type="EMBL" id="LFYR01001529">
    <property type="protein sequence ID" value="KMZ61137.1"/>
    <property type="molecule type" value="Genomic_DNA"/>
</dbReference>
<dbReference type="CDD" id="cd05476">
    <property type="entry name" value="pepsin_A_like_plant"/>
    <property type="match status" value="1"/>
</dbReference>
<dbReference type="Proteomes" id="UP000036987">
    <property type="component" value="Unassembled WGS sequence"/>
</dbReference>
<evidence type="ECO:0000256" key="7">
    <source>
        <dbReference type="SAM" id="Phobius"/>
    </source>
</evidence>
<feature type="active site" evidence="6">
    <location>
        <position position="130"/>
    </location>
</feature>
<evidence type="ECO:0000256" key="3">
    <source>
        <dbReference type="ARBA" id="ARBA00022750"/>
    </source>
</evidence>
<dbReference type="PANTHER" id="PTHR13683">
    <property type="entry name" value="ASPARTYL PROTEASES"/>
    <property type="match status" value="1"/>
</dbReference>
<keyword evidence="3" id="KW-0064">Aspartyl protease</keyword>
<evidence type="ECO:0000313" key="10">
    <source>
        <dbReference type="EMBL" id="KMZ61137.1"/>
    </source>
</evidence>
<dbReference type="GO" id="GO:0006508">
    <property type="term" value="P:proteolysis"/>
    <property type="evidence" value="ECO:0007669"/>
    <property type="project" value="UniProtKB-KW"/>
</dbReference>
<name>A0A0K9NYT7_ZOSMR</name>
<dbReference type="FunFam" id="2.40.70.10:FF:000018">
    <property type="entry name" value="Aspartic proteinase-like protein 2"/>
    <property type="match status" value="1"/>
</dbReference>
<organism evidence="10 11">
    <name type="scientific">Zostera marina</name>
    <name type="common">Eelgrass</name>
    <dbReference type="NCBI Taxonomy" id="29655"/>
    <lineage>
        <taxon>Eukaryota</taxon>
        <taxon>Viridiplantae</taxon>
        <taxon>Streptophyta</taxon>
        <taxon>Embryophyta</taxon>
        <taxon>Tracheophyta</taxon>
        <taxon>Spermatophyta</taxon>
        <taxon>Magnoliopsida</taxon>
        <taxon>Liliopsida</taxon>
        <taxon>Zosteraceae</taxon>
        <taxon>Zostera</taxon>
    </lineage>
</organism>
<evidence type="ECO:0000256" key="2">
    <source>
        <dbReference type="ARBA" id="ARBA00022670"/>
    </source>
</evidence>
<dbReference type="InterPro" id="IPR021109">
    <property type="entry name" value="Peptidase_aspartic_dom_sf"/>
</dbReference>
<dbReference type="InterPro" id="IPR033121">
    <property type="entry name" value="PEPTIDASE_A1"/>
</dbReference>